<dbReference type="Gene3D" id="3.60.15.10">
    <property type="entry name" value="Ribonuclease Z/Hydroxyacylglutathione hydrolase-like"/>
    <property type="match status" value="1"/>
</dbReference>
<evidence type="ECO:0000313" key="3">
    <source>
        <dbReference type="Proteomes" id="UP000270343"/>
    </source>
</evidence>
<sequence>MSSAETVTLRRLAWAGVEVACGDVRIVIDALKNPADLAGFQGMPRRPLPSIEAPPGVSTHAFITHLHPDHCDRLLLTEFAATEGSTVGCHTPIVDILGKMGVAAVAQNMGERRQIGPFTTIPVPSHDWRGDDQVAWIVEGPGLRVIHFGDTIWHGKWWEIAREYGPFDVAFLPIAGVMARREGITPTNQPATLTPEQAVEAAVVLEASTACAIHYDLFNNPPYYTEQHDVRGRFLRAARARGINGIAPGDGKPVPYAAAAAA</sequence>
<organism evidence="2 3">
    <name type="scientific">Streptomyces klenkii</name>
    <dbReference type="NCBI Taxonomy" id="1420899"/>
    <lineage>
        <taxon>Bacteria</taxon>
        <taxon>Bacillati</taxon>
        <taxon>Actinomycetota</taxon>
        <taxon>Actinomycetes</taxon>
        <taxon>Kitasatosporales</taxon>
        <taxon>Streptomycetaceae</taxon>
        <taxon>Streptomyces</taxon>
    </lineage>
</organism>
<keyword evidence="2" id="KW-0378">Hydrolase</keyword>
<dbReference type="RefSeq" id="WP_120755741.1">
    <property type="nucleotide sequence ID" value="NZ_JBFADQ010000013.1"/>
</dbReference>
<accession>A0A3B0BJC1</accession>
<dbReference type="InterPro" id="IPR050114">
    <property type="entry name" value="UPF0173_UPF0282_UlaG_hydrolase"/>
</dbReference>
<dbReference type="AlphaFoldDB" id="A0A3B0BJC1"/>
<dbReference type="Proteomes" id="UP000270343">
    <property type="component" value="Unassembled WGS sequence"/>
</dbReference>
<reference evidence="2 3" key="1">
    <citation type="journal article" date="2015" name="Antonie Van Leeuwenhoek">
        <title>Streptomyces klenkii sp. nov., isolated from deep marine sediment.</title>
        <authorList>
            <person name="Veyisoglu A."/>
            <person name="Sahin N."/>
        </authorList>
    </citation>
    <scope>NUCLEOTIDE SEQUENCE [LARGE SCALE GENOMIC DNA]</scope>
    <source>
        <strain evidence="2 3">KCTC 29202</strain>
    </source>
</reference>
<protein>
    <submittedName>
        <fullName evidence="2">MBL fold metallo-hydrolase</fullName>
    </submittedName>
</protein>
<gene>
    <name evidence="2" type="ORF">D7231_13970</name>
</gene>
<evidence type="ECO:0000313" key="2">
    <source>
        <dbReference type="EMBL" id="RKN72594.1"/>
    </source>
</evidence>
<dbReference type="InterPro" id="IPR036866">
    <property type="entry name" value="RibonucZ/Hydroxyglut_hydro"/>
</dbReference>
<dbReference type="PANTHER" id="PTHR43546:SF3">
    <property type="entry name" value="UPF0173 METAL-DEPENDENT HYDROLASE MJ1163"/>
    <property type="match status" value="1"/>
</dbReference>
<dbReference type="PANTHER" id="PTHR43546">
    <property type="entry name" value="UPF0173 METAL-DEPENDENT HYDROLASE MJ1163-RELATED"/>
    <property type="match status" value="1"/>
</dbReference>
<keyword evidence="3" id="KW-1185">Reference proteome</keyword>
<feature type="domain" description="Metallo-beta-lactamase" evidence="1">
    <location>
        <begin position="25"/>
        <end position="215"/>
    </location>
</feature>
<dbReference type="SUPFAM" id="SSF56281">
    <property type="entry name" value="Metallo-hydrolase/oxidoreductase"/>
    <property type="match status" value="1"/>
</dbReference>
<dbReference type="OrthoDB" id="3190691at2"/>
<evidence type="ECO:0000259" key="1">
    <source>
        <dbReference type="Pfam" id="PF12706"/>
    </source>
</evidence>
<name>A0A3B0BJC1_9ACTN</name>
<comment type="caution">
    <text evidence="2">The sequence shown here is derived from an EMBL/GenBank/DDBJ whole genome shotgun (WGS) entry which is preliminary data.</text>
</comment>
<dbReference type="Pfam" id="PF12706">
    <property type="entry name" value="Lactamase_B_2"/>
    <property type="match status" value="1"/>
</dbReference>
<dbReference type="GO" id="GO:0016787">
    <property type="term" value="F:hydrolase activity"/>
    <property type="evidence" value="ECO:0007669"/>
    <property type="project" value="UniProtKB-KW"/>
</dbReference>
<dbReference type="EMBL" id="RBAM01000005">
    <property type="protein sequence ID" value="RKN72594.1"/>
    <property type="molecule type" value="Genomic_DNA"/>
</dbReference>
<dbReference type="InterPro" id="IPR001279">
    <property type="entry name" value="Metallo-B-lactamas"/>
</dbReference>
<proteinExistence type="predicted"/>